<dbReference type="GO" id="GO:0031418">
    <property type="term" value="F:L-ascorbic acid binding"/>
    <property type="evidence" value="ECO:0007669"/>
    <property type="project" value="InterPro"/>
</dbReference>
<feature type="domain" description="Prolyl 4-hydroxylase alpha subunit" evidence="6">
    <location>
        <begin position="40"/>
        <end position="222"/>
    </location>
</feature>
<keyword evidence="3" id="KW-0223">Dioxygenase</keyword>
<keyword evidence="8" id="KW-1185">Reference proteome</keyword>
<dbReference type="GO" id="GO:0005506">
    <property type="term" value="F:iron ion binding"/>
    <property type="evidence" value="ECO:0007669"/>
    <property type="project" value="InterPro"/>
</dbReference>
<evidence type="ECO:0000313" key="7">
    <source>
        <dbReference type="EMBL" id="KIO13593.1"/>
    </source>
</evidence>
<dbReference type="OrthoDB" id="69177at2759"/>
<organism evidence="7 8">
    <name type="scientific">Pisolithus tinctorius Marx 270</name>
    <dbReference type="NCBI Taxonomy" id="870435"/>
    <lineage>
        <taxon>Eukaryota</taxon>
        <taxon>Fungi</taxon>
        <taxon>Dikarya</taxon>
        <taxon>Basidiomycota</taxon>
        <taxon>Agaricomycotina</taxon>
        <taxon>Agaricomycetes</taxon>
        <taxon>Agaricomycetidae</taxon>
        <taxon>Boletales</taxon>
        <taxon>Sclerodermatineae</taxon>
        <taxon>Pisolithaceae</taxon>
        <taxon>Pisolithus</taxon>
    </lineage>
</organism>
<evidence type="ECO:0000256" key="3">
    <source>
        <dbReference type="ARBA" id="ARBA00022964"/>
    </source>
</evidence>
<evidence type="ECO:0000313" key="8">
    <source>
        <dbReference type="Proteomes" id="UP000054217"/>
    </source>
</evidence>
<evidence type="ECO:0000256" key="1">
    <source>
        <dbReference type="ARBA" id="ARBA00001961"/>
    </source>
</evidence>
<gene>
    <name evidence="7" type="ORF">M404DRAFT_952949</name>
</gene>
<proteinExistence type="predicted"/>
<keyword evidence="2" id="KW-0479">Metal-binding</keyword>
<dbReference type="AlphaFoldDB" id="A0A0C3JWR8"/>
<reference evidence="7 8" key="1">
    <citation type="submission" date="2014-04" db="EMBL/GenBank/DDBJ databases">
        <authorList>
            <consortium name="DOE Joint Genome Institute"/>
            <person name="Kuo A."/>
            <person name="Kohler A."/>
            <person name="Costa M.D."/>
            <person name="Nagy L.G."/>
            <person name="Floudas D."/>
            <person name="Copeland A."/>
            <person name="Barry K.W."/>
            <person name="Cichocki N."/>
            <person name="Veneault-Fourrey C."/>
            <person name="LaButti K."/>
            <person name="Lindquist E.A."/>
            <person name="Lipzen A."/>
            <person name="Lundell T."/>
            <person name="Morin E."/>
            <person name="Murat C."/>
            <person name="Sun H."/>
            <person name="Tunlid A."/>
            <person name="Henrissat B."/>
            <person name="Grigoriev I.V."/>
            <person name="Hibbett D.S."/>
            <person name="Martin F."/>
            <person name="Nordberg H.P."/>
            <person name="Cantor M.N."/>
            <person name="Hua S.X."/>
        </authorList>
    </citation>
    <scope>NUCLEOTIDE SEQUENCE [LARGE SCALE GENOMIC DNA]</scope>
    <source>
        <strain evidence="7 8">Marx 270</strain>
    </source>
</reference>
<dbReference type="Proteomes" id="UP000054217">
    <property type="component" value="Unassembled WGS sequence"/>
</dbReference>
<name>A0A0C3JWR8_PISTI</name>
<dbReference type="PANTHER" id="PTHR10869">
    <property type="entry name" value="PROLYL 4-HYDROXYLASE ALPHA SUBUNIT"/>
    <property type="match status" value="1"/>
</dbReference>
<evidence type="ECO:0000259" key="6">
    <source>
        <dbReference type="SMART" id="SM00702"/>
    </source>
</evidence>
<dbReference type="PANTHER" id="PTHR10869:SF236">
    <property type="entry name" value="PROLYL 4-HYDROXYLASE ALPHA SUBUNIT DOMAIN-CONTAINING PROTEIN"/>
    <property type="match status" value="1"/>
</dbReference>
<protein>
    <recommendedName>
        <fullName evidence="6">Prolyl 4-hydroxylase alpha subunit domain-containing protein</fullName>
    </recommendedName>
</protein>
<dbReference type="InterPro" id="IPR006620">
    <property type="entry name" value="Pro_4_hyd_alph"/>
</dbReference>
<dbReference type="GO" id="GO:0005783">
    <property type="term" value="C:endoplasmic reticulum"/>
    <property type="evidence" value="ECO:0007669"/>
    <property type="project" value="TreeGrafter"/>
</dbReference>
<keyword evidence="4" id="KW-0560">Oxidoreductase</keyword>
<dbReference type="InParanoid" id="A0A0C3JWR8"/>
<evidence type="ECO:0000256" key="2">
    <source>
        <dbReference type="ARBA" id="ARBA00022723"/>
    </source>
</evidence>
<reference evidence="8" key="2">
    <citation type="submission" date="2015-01" db="EMBL/GenBank/DDBJ databases">
        <title>Evolutionary Origins and Diversification of the Mycorrhizal Mutualists.</title>
        <authorList>
            <consortium name="DOE Joint Genome Institute"/>
            <consortium name="Mycorrhizal Genomics Consortium"/>
            <person name="Kohler A."/>
            <person name="Kuo A."/>
            <person name="Nagy L.G."/>
            <person name="Floudas D."/>
            <person name="Copeland A."/>
            <person name="Barry K.W."/>
            <person name="Cichocki N."/>
            <person name="Veneault-Fourrey C."/>
            <person name="LaButti K."/>
            <person name="Lindquist E.A."/>
            <person name="Lipzen A."/>
            <person name="Lundell T."/>
            <person name="Morin E."/>
            <person name="Murat C."/>
            <person name="Riley R."/>
            <person name="Ohm R."/>
            <person name="Sun H."/>
            <person name="Tunlid A."/>
            <person name="Henrissat B."/>
            <person name="Grigoriev I.V."/>
            <person name="Hibbett D.S."/>
            <person name="Martin F."/>
        </authorList>
    </citation>
    <scope>NUCLEOTIDE SEQUENCE [LARGE SCALE GENOMIC DNA]</scope>
    <source>
        <strain evidence="8">Marx 270</strain>
    </source>
</reference>
<comment type="cofactor">
    <cofactor evidence="1">
        <name>L-ascorbate</name>
        <dbReference type="ChEBI" id="CHEBI:38290"/>
    </cofactor>
</comment>
<dbReference type="EMBL" id="KN831946">
    <property type="protein sequence ID" value="KIO13593.1"/>
    <property type="molecule type" value="Genomic_DNA"/>
</dbReference>
<dbReference type="HOGENOM" id="CLU_041456_0_1_1"/>
<keyword evidence="5" id="KW-0408">Iron</keyword>
<dbReference type="Gene3D" id="2.60.120.620">
    <property type="entry name" value="q2cbj1_9rhob like domain"/>
    <property type="match status" value="1"/>
</dbReference>
<dbReference type="InterPro" id="IPR045054">
    <property type="entry name" value="P4HA-like"/>
</dbReference>
<dbReference type="SMART" id="SM00702">
    <property type="entry name" value="P4Hc"/>
    <property type="match status" value="1"/>
</dbReference>
<accession>A0A0C3JWR8</accession>
<dbReference type="GO" id="GO:0004656">
    <property type="term" value="F:procollagen-proline 4-dioxygenase activity"/>
    <property type="evidence" value="ECO:0007669"/>
    <property type="project" value="TreeGrafter"/>
</dbReference>
<evidence type="ECO:0000256" key="4">
    <source>
        <dbReference type="ARBA" id="ARBA00023002"/>
    </source>
</evidence>
<sequence>MVRKGSKQARTAPPKCEDQRIGFPPIFPKNDLLPHVILEDQIIIIDGLLSAEECKKFVKFIDELSLELTPPKRKGEAERVNCRTSVLSPSFAEKLHSLLLPHLPSFPYPASASKRPTARENDHRSRLPHSCNSNIRIYKYTPMQHFGAHYDDSVKDIHTGAKSEWTLLIYLTGVEDGVKGGETVFYIEKGKLRETIVAPLTRGTALLHRCVLCPIDFFFWRKHYTDTAANAYCTKERLFEREQNTYFVQT</sequence>
<evidence type="ECO:0000256" key="5">
    <source>
        <dbReference type="ARBA" id="ARBA00023004"/>
    </source>
</evidence>